<dbReference type="GO" id="GO:0000209">
    <property type="term" value="P:protein polyubiquitination"/>
    <property type="evidence" value="ECO:0000318"/>
    <property type="project" value="GO_Central"/>
</dbReference>
<feature type="domain" description="Bul1 C-terminal" evidence="3">
    <location>
        <begin position="592"/>
        <end position="862"/>
    </location>
</feature>
<feature type="domain" description="Bul1 N-terminal" evidence="2">
    <location>
        <begin position="57"/>
        <end position="473"/>
    </location>
</feature>
<dbReference type="STRING" id="284811.Q75E04"/>
<evidence type="ECO:0000313" key="5">
    <source>
        <dbReference type="Proteomes" id="UP000000591"/>
    </source>
</evidence>
<dbReference type="GO" id="GO:0034450">
    <property type="term" value="F:ubiquitin-ubiquitin ligase activity"/>
    <property type="evidence" value="ECO:0000318"/>
    <property type="project" value="GO_Central"/>
</dbReference>
<dbReference type="GO" id="GO:0000151">
    <property type="term" value="C:ubiquitin ligase complex"/>
    <property type="evidence" value="ECO:0000318"/>
    <property type="project" value="GO_Central"/>
</dbReference>
<sequence length="865" mass="98155">MRPGLQRQSTDNPSRGRARSTSPSLFFRSASASSLLRFRHGRTKEQPPPEAEEDDIDNCAGACACADEEICDVLPSFQMYNALHRHIPRGNVNADQHDLPPSYQEAYNGSVGGISVSSSRVNLTTIQSLDGVQSDSCINLQALSAQQYSLQTPSHDEPIEDDLANQDDDNINIEKLYSLPKMVTPVEIDIRITKHPVKPHKKPEEESILREYTSGDIINGYVVIKNRSAQPLKFEMFYVTLEGYATVIDRMKGKRTVKRFLRMVDISASWSYSSVESANGYAYTQSYKDYDNCILGLSNTRVLEPGVKYKKFFTFKFPMQLLDVSCKHEQFSHCLVPPSFGIDKYKSNGKYATIQTNPLLGYGHLGTKGSPILTNDLVSDTVSINYAVDAKIVGKDSKTGKLNIMREKEYNLRFIPFGFCQPFGGEQDPLQQLEDLTNLIQDRLAALRRVFDRLEKKERIRSQDLRSTEAHGTIDEDIQLDPHDELDRKLRQLYVNNRLDAACTSLPLKDSKLIHPHRKLLKSEFKYSYRTKHKSYKKKLFFSGFYSDNNRQSEAAKTGIILLEADQPKDGFPYLQPSLLKKTNMLANKNKHDQKNWNSLTARLTDRDKQTLENIEVRLQCIQANNSEQHSPPEITAVTTELVCLTAKSVNSIPIKLDAQLLLNKTKLKDITETFTAYLAEVKEYQSKFEENIVQINELYNISRNTLSRRELAFGDFISAQLLHDIECLANLRVDVRNLHHVLKEQIRTLKNPDDDLTLGEPKATLSSNILTATFSGSSVSSGSAQADLYRSQITRDWVPVEENQYVRNVNVNLVLNQDIKETLVPTFESCLCCRMYCIRVNIKFEGQIGVASLDVPVRIRMLEA</sequence>
<dbReference type="OrthoDB" id="2283785at2759"/>
<reference evidence="4 5" key="1">
    <citation type="journal article" date="2004" name="Science">
        <title>The Ashbya gossypii genome as a tool for mapping the ancient Saccharomyces cerevisiae genome.</title>
        <authorList>
            <person name="Dietrich F.S."/>
            <person name="Voegeli S."/>
            <person name="Brachat S."/>
            <person name="Lerch A."/>
            <person name="Gates K."/>
            <person name="Steiner S."/>
            <person name="Mohr C."/>
            <person name="Pohlmann R."/>
            <person name="Luedi P."/>
            <person name="Choi S."/>
            <person name="Wing R.A."/>
            <person name="Flavier A."/>
            <person name="Gaffney T.D."/>
            <person name="Philippsen P."/>
        </authorList>
    </citation>
    <scope>NUCLEOTIDE SEQUENCE [LARGE SCALE GENOMIC DNA]</scope>
    <source>
        <strain evidence="5">ATCC 10895 / CBS 109.51 / FGSC 9923 / NRRL Y-1056</strain>
    </source>
</reference>
<dbReference type="Pfam" id="PF04425">
    <property type="entry name" value="Bul1_N"/>
    <property type="match status" value="1"/>
</dbReference>
<organism evidence="4 5">
    <name type="scientific">Eremothecium gossypii (strain ATCC 10895 / CBS 109.51 / FGSC 9923 / NRRL Y-1056)</name>
    <name type="common">Yeast</name>
    <name type="synonym">Ashbya gossypii</name>
    <dbReference type="NCBI Taxonomy" id="284811"/>
    <lineage>
        <taxon>Eukaryota</taxon>
        <taxon>Fungi</taxon>
        <taxon>Dikarya</taxon>
        <taxon>Ascomycota</taxon>
        <taxon>Saccharomycotina</taxon>
        <taxon>Saccharomycetes</taxon>
        <taxon>Saccharomycetales</taxon>
        <taxon>Saccharomycetaceae</taxon>
        <taxon>Eremothecium</taxon>
    </lineage>
</organism>
<dbReference type="InterPro" id="IPR039634">
    <property type="entry name" value="Bul1-like"/>
</dbReference>
<keyword evidence="5" id="KW-1185">Reference proteome</keyword>
<dbReference type="Proteomes" id="UP000000591">
    <property type="component" value="Chromosome II"/>
</dbReference>
<reference evidence="5" key="2">
    <citation type="journal article" date="2013" name="G3 (Bethesda)">
        <title>Genomes of Ashbya fungi isolated from insects reveal four mating-type loci, numerous translocations, lack of transposons, and distinct gene duplications.</title>
        <authorList>
            <person name="Dietrich F.S."/>
            <person name="Voegeli S."/>
            <person name="Kuo S."/>
            <person name="Philippsen P."/>
        </authorList>
    </citation>
    <scope>GENOME REANNOTATION</scope>
    <source>
        <strain evidence="5">ATCC 10895 / CBS 109.51 / FGSC 9923 / NRRL Y-1056</strain>
    </source>
</reference>
<dbReference type="GeneID" id="4618896"/>
<dbReference type="InterPro" id="IPR014752">
    <property type="entry name" value="Arrestin-like_C"/>
</dbReference>
<dbReference type="Gene3D" id="2.60.40.640">
    <property type="match status" value="1"/>
</dbReference>
<protein>
    <submittedName>
        <fullName evidence="4">ABL131Cp</fullName>
    </submittedName>
</protein>
<dbReference type="PANTHER" id="PTHR31904:SF1">
    <property type="entry name" value="BYPASS OF STOP CODON PROTEIN 5-RELATED"/>
    <property type="match status" value="1"/>
</dbReference>
<dbReference type="FunCoup" id="Q75E04">
    <property type="interactions" value="468"/>
</dbReference>
<accession>Q75E04</accession>
<dbReference type="Pfam" id="PF04426">
    <property type="entry name" value="Bul1_C"/>
    <property type="match status" value="1"/>
</dbReference>
<dbReference type="InterPro" id="IPR007519">
    <property type="entry name" value="Bul1_N"/>
</dbReference>
<feature type="compositionally biased region" description="Polar residues" evidence="1">
    <location>
        <begin position="1"/>
        <end position="23"/>
    </location>
</feature>
<evidence type="ECO:0000259" key="3">
    <source>
        <dbReference type="Pfam" id="PF04426"/>
    </source>
</evidence>
<evidence type="ECO:0000313" key="4">
    <source>
        <dbReference type="EMBL" id="AAS50640.1"/>
    </source>
</evidence>
<evidence type="ECO:0000256" key="1">
    <source>
        <dbReference type="SAM" id="MobiDB-lite"/>
    </source>
</evidence>
<dbReference type="EMBL" id="AE016815">
    <property type="protein sequence ID" value="AAS50640.1"/>
    <property type="molecule type" value="Genomic_DNA"/>
</dbReference>
<gene>
    <name evidence="4" type="ORF">AGOS_ABL131C</name>
</gene>
<evidence type="ECO:0000259" key="2">
    <source>
        <dbReference type="Pfam" id="PF04425"/>
    </source>
</evidence>
<dbReference type="HOGENOM" id="CLU_010320_0_0_1"/>
<proteinExistence type="predicted"/>
<dbReference type="InParanoid" id="Q75E04"/>
<dbReference type="AlphaFoldDB" id="Q75E04"/>
<dbReference type="KEGG" id="ago:AGOS_ABL131C"/>
<name>Q75E04_EREGS</name>
<feature type="region of interest" description="Disordered" evidence="1">
    <location>
        <begin position="1"/>
        <end position="28"/>
    </location>
</feature>
<dbReference type="RefSeq" id="NP_982816.1">
    <property type="nucleotide sequence ID" value="NM_208169.1"/>
</dbReference>
<dbReference type="InterPro" id="IPR022794">
    <property type="entry name" value="Bul1_C"/>
</dbReference>
<dbReference type="OMA" id="FFTFKFP"/>
<dbReference type="PANTHER" id="PTHR31904">
    <property type="entry name" value="BYPASS OF STOP CODON PROTEIN 5-RELATED"/>
    <property type="match status" value="1"/>
</dbReference>
<dbReference type="GO" id="GO:0006513">
    <property type="term" value="P:protein monoubiquitination"/>
    <property type="evidence" value="ECO:0000318"/>
    <property type="project" value="GO_Central"/>
</dbReference>
<dbReference type="eggNOG" id="ENOG502QSAC">
    <property type="taxonomic scope" value="Eukaryota"/>
</dbReference>